<feature type="compositionally biased region" description="Low complexity" evidence="1">
    <location>
        <begin position="273"/>
        <end position="283"/>
    </location>
</feature>
<accession>A0AB34IVV0</accession>
<gene>
    <name evidence="2" type="ORF">AB1Y20_007347</name>
</gene>
<feature type="region of interest" description="Disordered" evidence="1">
    <location>
        <begin position="164"/>
        <end position="227"/>
    </location>
</feature>
<comment type="caution">
    <text evidence="2">The sequence shown here is derived from an EMBL/GenBank/DDBJ whole genome shotgun (WGS) entry which is preliminary data.</text>
</comment>
<feature type="region of interest" description="Disordered" evidence="1">
    <location>
        <begin position="310"/>
        <end position="380"/>
    </location>
</feature>
<protein>
    <submittedName>
        <fullName evidence="2">Uncharacterized protein</fullName>
    </submittedName>
</protein>
<dbReference type="AlphaFoldDB" id="A0AB34IVV0"/>
<reference evidence="2 3" key="1">
    <citation type="journal article" date="2024" name="Science">
        <title>Giant polyketide synthase enzymes in the biosynthesis of giant marine polyether toxins.</title>
        <authorList>
            <person name="Fallon T.R."/>
            <person name="Shende V.V."/>
            <person name="Wierzbicki I.H."/>
            <person name="Pendleton A.L."/>
            <person name="Watervoot N.F."/>
            <person name="Auber R.P."/>
            <person name="Gonzalez D.J."/>
            <person name="Wisecaver J.H."/>
            <person name="Moore B.S."/>
        </authorList>
    </citation>
    <scope>NUCLEOTIDE SEQUENCE [LARGE SCALE GENOMIC DNA]</scope>
    <source>
        <strain evidence="2 3">12B1</strain>
    </source>
</reference>
<evidence type="ECO:0000313" key="2">
    <source>
        <dbReference type="EMBL" id="KAL1507734.1"/>
    </source>
</evidence>
<feature type="compositionally biased region" description="Acidic residues" evidence="1">
    <location>
        <begin position="350"/>
        <end position="359"/>
    </location>
</feature>
<organism evidence="2 3">
    <name type="scientific">Prymnesium parvum</name>
    <name type="common">Toxic golden alga</name>
    <dbReference type="NCBI Taxonomy" id="97485"/>
    <lineage>
        <taxon>Eukaryota</taxon>
        <taxon>Haptista</taxon>
        <taxon>Haptophyta</taxon>
        <taxon>Prymnesiophyceae</taxon>
        <taxon>Prymnesiales</taxon>
        <taxon>Prymnesiaceae</taxon>
        <taxon>Prymnesium</taxon>
    </lineage>
</organism>
<feature type="compositionally biased region" description="Low complexity" evidence="1">
    <location>
        <begin position="676"/>
        <end position="699"/>
    </location>
</feature>
<dbReference type="EMBL" id="JBGBPQ010000017">
    <property type="protein sequence ID" value="KAL1507734.1"/>
    <property type="molecule type" value="Genomic_DNA"/>
</dbReference>
<proteinExistence type="predicted"/>
<feature type="region of interest" description="Disordered" evidence="1">
    <location>
        <begin position="676"/>
        <end position="708"/>
    </location>
</feature>
<evidence type="ECO:0000313" key="3">
    <source>
        <dbReference type="Proteomes" id="UP001515480"/>
    </source>
</evidence>
<feature type="compositionally biased region" description="Low complexity" evidence="1">
    <location>
        <begin position="310"/>
        <end position="320"/>
    </location>
</feature>
<feature type="region of interest" description="Disordered" evidence="1">
    <location>
        <begin position="604"/>
        <end position="657"/>
    </location>
</feature>
<keyword evidence="3" id="KW-1185">Reference proteome</keyword>
<sequence>MARGRGEAEDRWWVRDLAGYDDPISLDPLRMLRYPPFELRADLALGHGTNSDWFDGKVLATYLISTGNFFHPMSRREVRREECEALDQYLRVHGLGKPAVTEAYDQREAYGSPEGMPPDSRVYALRAEADMLLQALFSAQHTRREEGARSARRRAAGEAVVREGNFALVDDDQRPSHATGREEAAAGREEGGGAARTVPGAELSRPAAATPRCASHGSPAGGAAAADAAEAESFPALVSERLPPREEAAWLPARGGAMSARFAATGATTRGRPAAWAAAAAHAPPHRTAAHMPTRAPAAQPLTLVSRAPTSTVPAPAAAPKKTKGQRKAAAKQRKAAASAGASASVGSDGESDGEEEGAEGVGAAEGSGDAAASSAWSAAPRLPSDMEEIKARNKLLLLALRRRLAEGGVVEEAAGQLLAAFKEACAAYMASGGAGAREYIDAFLQLFGVEGSAPLLLELGALLPSSTLRHAFNAALRAMWGLPQLEAPSAASSSHAPPPSPAPPSVATPPHRTSAGVVAEYLPTAPVAGVHLPIAPVVAEYLPTAPVAGVHFPIAPVVAEQLPTAPVAGVHLPIAPVVAEQLPTAPVAGVHLPIAPVQVKSAPCGTPAPSVWTTRPPLPQKTAPKPAAPPKPKPPKAKPSQSAPAPAPPPPAAPVSAASISSAIFGNMSAVSAAAAASAAAELENSATAAKAASGYASKQPKPKGRR</sequence>
<name>A0AB34IVV0_PRYPA</name>
<feature type="compositionally biased region" description="Low complexity" evidence="1">
    <location>
        <begin position="214"/>
        <end position="227"/>
    </location>
</feature>
<feature type="compositionally biased region" description="Basic residues" evidence="1">
    <location>
        <begin position="321"/>
        <end position="335"/>
    </location>
</feature>
<evidence type="ECO:0000256" key="1">
    <source>
        <dbReference type="SAM" id="MobiDB-lite"/>
    </source>
</evidence>
<feature type="compositionally biased region" description="Basic and acidic residues" evidence="1">
    <location>
        <begin position="171"/>
        <end position="191"/>
    </location>
</feature>
<feature type="compositionally biased region" description="Pro residues" evidence="1">
    <location>
        <begin position="497"/>
        <end position="508"/>
    </location>
</feature>
<dbReference type="Proteomes" id="UP001515480">
    <property type="component" value="Unassembled WGS sequence"/>
</dbReference>
<feature type="region of interest" description="Disordered" evidence="1">
    <location>
        <begin position="489"/>
        <end position="513"/>
    </location>
</feature>
<feature type="compositionally biased region" description="Low complexity" evidence="1">
    <location>
        <begin position="367"/>
        <end position="380"/>
    </location>
</feature>
<feature type="compositionally biased region" description="Low complexity" evidence="1">
    <location>
        <begin position="336"/>
        <end position="349"/>
    </location>
</feature>
<feature type="region of interest" description="Disordered" evidence="1">
    <location>
        <begin position="273"/>
        <end position="293"/>
    </location>
</feature>